<protein>
    <submittedName>
        <fullName evidence="5">DGCR14</fullName>
    </submittedName>
</protein>
<evidence type="ECO:0000313" key="6">
    <source>
        <dbReference type="Proteomes" id="UP001235939"/>
    </source>
</evidence>
<accession>A0ABY6KV31</accession>
<comment type="similarity">
    <text evidence="2">Belongs to the ESS2 family.</text>
</comment>
<evidence type="ECO:0000256" key="1">
    <source>
        <dbReference type="ARBA" id="ARBA00004123"/>
    </source>
</evidence>
<feature type="region of interest" description="Disordered" evidence="4">
    <location>
        <begin position="316"/>
        <end position="337"/>
    </location>
</feature>
<feature type="compositionally biased region" description="Basic and acidic residues" evidence="4">
    <location>
        <begin position="317"/>
        <end position="335"/>
    </location>
</feature>
<dbReference type="PANTHER" id="PTHR12940:SF0">
    <property type="entry name" value="SPLICING FACTOR ESS-2 HOMOLOG"/>
    <property type="match status" value="1"/>
</dbReference>
<dbReference type="PANTHER" id="PTHR12940">
    <property type="entry name" value="ES-2 PROTEIN - RELATED"/>
    <property type="match status" value="1"/>
</dbReference>
<comment type="subcellular location">
    <subcellularLocation>
        <location evidence="1">Nucleus</location>
    </subcellularLocation>
</comment>
<evidence type="ECO:0000313" key="5">
    <source>
        <dbReference type="EMBL" id="UYV72711.1"/>
    </source>
</evidence>
<reference evidence="5 6" key="1">
    <citation type="submission" date="2022-01" db="EMBL/GenBank/DDBJ databases">
        <title>A chromosomal length assembly of Cordylochernes scorpioides.</title>
        <authorList>
            <person name="Zeh D."/>
            <person name="Zeh J."/>
        </authorList>
    </citation>
    <scope>NUCLEOTIDE SEQUENCE [LARGE SCALE GENOMIC DNA]</scope>
    <source>
        <strain evidence="5">IN4F17</strain>
        <tissue evidence="5">Whole Body</tissue>
    </source>
</reference>
<evidence type="ECO:0000256" key="3">
    <source>
        <dbReference type="ARBA" id="ARBA00023242"/>
    </source>
</evidence>
<keyword evidence="3" id="KW-0539">Nucleus</keyword>
<feature type="compositionally biased region" description="Low complexity" evidence="4">
    <location>
        <begin position="376"/>
        <end position="389"/>
    </location>
</feature>
<feature type="region of interest" description="Disordered" evidence="4">
    <location>
        <begin position="373"/>
        <end position="397"/>
    </location>
</feature>
<organism evidence="5 6">
    <name type="scientific">Cordylochernes scorpioides</name>
    <dbReference type="NCBI Taxonomy" id="51811"/>
    <lineage>
        <taxon>Eukaryota</taxon>
        <taxon>Metazoa</taxon>
        <taxon>Ecdysozoa</taxon>
        <taxon>Arthropoda</taxon>
        <taxon>Chelicerata</taxon>
        <taxon>Arachnida</taxon>
        <taxon>Pseudoscorpiones</taxon>
        <taxon>Cheliferoidea</taxon>
        <taxon>Chernetidae</taxon>
        <taxon>Cordylochernes</taxon>
    </lineage>
</organism>
<dbReference type="Proteomes" id="UP001235939">
    <property type="component" value="Chromosome 10"/>
</dbReference>
<dbReference type="InterPro" id="IPR019148">
    <property type="entry name" value="Nuclear_protein_DGCR14_ESS-2"/>
</dbReference>
<evidence type="ECO:0000256" key="4">
    <source>
        <dbReference type="SAM" id="MobiDB-lite"/>
    </source>
</evidence>
<name>A0ABY6KV31_9ARAC</name>
<proteinExistence type="inferred from homology"/>
<keyword evidence="6" id="KW-1185">Reference proteome</keyword>
<gene>
    <name evidence="5" type="ORF">LAZ67_10000385</name>
</gene>
<sequence>MDLIENTPNDKLIKKDNTPPVKTKSKQIILEEEDYTNALEKIIVRDFFPDLGSENVHQNIVPSTISSEYETPLPLNPKSFETPSASDIIENRLAEDDNVKSHVQKEAEKISLNKFLEKYTSEDNASFEVIQEKNEKAHKQKYPWLYNDEKAENEKVQNMIEYKEDKDQPATLTWKYKNKNSLMYIPDGAELTMEEKVKQITKKQLTIYKNTRLDKNPFNENANQNLIGELANAQARRKEGKVGVDGKEFCPRESPKVNGYGFVPSTPVLTPGASPLMTWGEIESTPAPLEREMTPGPQFRIPDVPLREKLALSLAADNRKKQSNKKDKAMEDMRNRLTSPRTPLLESLSPAAQRLATSKLGIKRGRDSALIASYTPSPQRISSPSSSPSLTDGLLNLPNKRNKAMDFF</sequence>
<dbReference type="EMBL" id="CP092872">
    <property type="protein sequence ID" value="UYV72711.1"/>
    <property type="molecule type" value="Genomic_DNA"/>
</dbReference>
<evidence type="ECO:0000256" key="2">
    <source>
        <dbReference type="ARBA" id="ARBA00009072"/>
    </source>
</evidence>
<dbReference type="Pfam" id="PF09751">
    <property type="entry name" value="Es2"/>
    <property type="match status" value="2"/>
</dbReference>